<dbReference type="Proteomes" id="UP001299970">
    <property type="component" value="Unassembled WGS sequence"/>
</dbReference>
<dbReference type="InterPro" id="IPR039261">
    <property type="entry name" value="FNR_nucleotide-bd"/>
</dbReference>
<feature type="domain" description="FAD-binding FR-type" evidence="1">
    <location>
        <begin position="6"/>
        <end position="113"/>
    </location>
</feature>
<evidence type="ECO:0000313" key="3">
    <source>
        <dbReference type="Proteomes" id="UP001299970"/>
    </source>
</evidence>
<dbReference type="Pfam" id="PF08021">
    <property type="entry name" value="FAD_binding_9"/>
    <property type="match status" value="1"/>
</dbReference>
<dbReference type="SUPFAM" id="SSF63380">
    <property type="entry name" value="Riboflavin synthase domain-like"/>
    <property type="match status" value="1"/>
</dbReference>
<dbReference type="PROSITE" id="PS51384">
    <property type="entry name" value="FAD_FR"/>
    <property type="match status" value="1"/>
</dbReference>
<dbReference type="PANTHER" id="PTHR30157">
    <property type="entry name" value="FERRIC REDUCTASE, NADPH-DEPENDENT"/>
    <property type="match status" value="1"/>
</dbReference>
<proteinExistence type="predicted"/>
<gene>
    <name evidence="2" type="ORF">MMF94_30595</name>
</gene>
<dbReference type="PANTHER" id="PTHR30157:SF0">
    <property type="entry name" value="NADPH-DEPENDENT FERRIC-CHELATE REDUCTASE"/>
    <property type="match status" value="1"/>
</dbReference>
<protein>
    <submittedName>
        <fullName evidence="2">Siderophore-interacting protein</fullName>
    </submittedName>
</protein>
<dbReference type="InterPro" id="IPR013113">
    <property type="entry name" value="SIP_FAD-bd"/>
</dbReference>
<dbReference type="Gene3D" id="3.40.50.80">
    <property type="entry name" value="Nucleotide-binding domain of ferredoxin-NADP reductase (FNR) module"/>
    <property type="match status" value="1"/>
</dbReference>
<dbReference type="RefSeq" id="WP_241040874.1">
    <property type="nucleotide sequence ID" value="NZ_BAAAJF010000028.1"/>
</dbReference>
<dbReference type="InterPro" id="IPR017927">
    <property type="entry name" value="FAD-bd_FR_type"/>
</dbReference>
<accession>A0ABS9TNG5</accession>
<name>A0ABS9TNG5_9PSEU</name>
<dbReference type="Gene3D" id="2.40.30.10">
    <property type="entry name" value="Translation factors"/>
    <property type="match status" value="1"/>
</dbReference>
<evidence type="ECO:0000313" key="2">
    <source>
        <dbReference type="EMBL" id="MCH6170070.1"/>
    </source>
</evidence>
<reference evidence="2 3" key="1">
    <citation type="submission" date="2022-03" db="EMBL/GenBank/DDBJ databases">
        <title>Pseudonocardia alaer sp. nov., a novel actinomycete isolated from reed forest soil.</title>
        <authorList>
            <person name="Wang L."/>
        </authorList>
    </citation>
    <scope>NUCLEOTIDE SEQUENCE [LARGE SCALE GENOMIC DNA]</scope>
    <source>
        <strain evidence="2 3">Y-16303</strain>
    </source>
</reference>
<sequence length="276" mass="30124">MAGQQLETIEMEAVDVRRMSPSLIRVVFEGSGLADFAVSGVPDEACLLHLPLPGGGVDDHGRWYTIRAFDPASARLTFDVVTHEGGIGASWARRAQPGDTVSMSVRNSWFRRPADAVWQVLLGDVAALPALSRIAETAPLGVRTLAAIEIPDPGDEIPLPGAMTTWVHNTDLASNSILEEMARGIGLPDGPGYIYVAGEAAATRAVRKYLRHERGMPVGSYGVIGYWRRDAERWRQQYEQSEPVFDRIWEQAEAAGGDEEEVLDIYEAKLAEVGLL</sequence>
<keyword evidence="3" id="KW-1185">Reference proteome</keyword>
<evidence type="ECO:0000259" key="1">
    <source>
        <dbReference type="PROSITE" id="PS51384"/>
    </source>
</evidence>
<dbReference type="CDD" id="cd06193">
    <property type="entry name" value="siderophore_interacting"/>
    <property type="match status" value="1"/>
</dbReference>
<dbReference type="InterPro" id="IPR039374">
    <property type="entry name" value="SIP_fam"/>
</dbReference>
<comment type="caution">
    <text evidence="2">The sequence shown here is derived from an EMBL/GenBank/DDBJ whole genome shotgun (WGS) entry which is preliminary data.</text>
</comment>
<organism evidence="2 3">
    <name type="scientific">Pseudonocardia alaniniphila</name>
    <dbReference type="NCBI Taxonomy" id="75291"/>
    <lineage>
        <taxon>Bacteria</taxon>
        <taxon>Bacillati</taxon>
        <taxon>Actinomycetota</taxon>
        <taxon>Actinomycetes</taxon>
        <taxon>Pseudonocardiales</taxon>
        <taxon>Pseudonocardiaceae</taxon>
        <taxon>Pseudonocardia</taxon>
    </lineage>
</organism>
<dbReference type="EMBL" id="JAKXMK010000030">
    <property type="protein sequence ID" value="MCH6170070.1"/>
    <property type="molecule type" value="Genomic_DNA"/>
</dbReference>
<dbReference type="InterPro" id="IPR007037">
    <property type="entry name" value="SIP_rossman_dom"/>
</dbReference>
<dbReference type="InterPro" id="IPR017938">
    <property type="entry name" value="Riboflavin_synthase-like_b-brl"/>
</dbReference>
<dbReference type="Pfam" id="PF04954">
    <property type="entry name" value="SIP"/>
    <property type="match status" value="1"/>
</dbReference>